<dbReference type="Pfam" id="PF01047">
    <property type="entry name" value="MarR"/>
    <property type="match status" value="1"/>
</dbReference>
<dbReference type="RefSeq" id="WP_077117846.1">
    <property type="nucleotide sequence ID" value="NZ_FMUE01000001.1"/>
</dbReference>
<accession>A0A1R3TKF7</accession>
<organism evidence="2 3">
    <name type="scientific">Agrobacterium rosae</name>
    <dbReference type="NCBI Taxonomy" id="1972867"/>
    <lineage>
        <taxon>Bacteria</taxon>
        <taxon>Pseudomonadati</taxon>
        <taxon>Pseudomonadota</taxon>
        <taxon>Alphaproteobacteria</taxon>
        <taxon>Hyphomicrobiales</taxon>
        <taxon>Rhizobiaceae</taxon>
        <taxon>Rhizobium/Agrobacterium group</taxon>
        <taxon>Agrobacterium</taxon>
    </lineage>
</organism>
<dbReference type="PANTHER" id="PTHR18964:SF173">
    <property type="entry name" value="GLUCOKINASE"/>
    <property type="match status" value="1"/>
</dbReference>
<dbReference type="PANTHER" id="PTHR18964">
    <property type="entry name" value="ROK (REPRESSOR, ORF, KINASE) FAMILY"/>
    <property type="match status" value="1"/>
</dbReference>
<name>A0A1R3TKF7_9HYPH</name>
<dbReference type="Pfam" id="PF00480">
    <property type="entry name" value="ROK"/>
    <property type="match status" value="1"/>
</dbReference>
<protein>
    <submittedName>
        <fullName evidence="2">N-acetylglucosamine repressor</fullName>
    </submittedName>
</protein>
<dbReference type="Gene3D" id="3.30.420.40">
    <property type="match status" value="2"/>
</dbReference>
<sequence>MSAIASTELVRQQNSLRTLTALRRHGDLSHTDLAALTGLASATVSVITAELERVELIKRTEQQASSGRGRPRVLFQPNRRFGYVAVVVISSDAVQYSLVDFTGTLMDRFAEGRAADTGADFGRAVLDGLLRLASRSKIAPSAVLHISISSKGLVDPTSATLVWSPVLGEVQVEFREVLSSHFQARIYLYNETLMAAEALWVRTRQETGKTGTLAALSLGHSIGLGVARARDGERADVVAPNFGHMLHVPDGALCRCGAKGCIEAYCGFYGILRSAFEVPTNTVPAKFVPIAEVEKIAASARAGNRMAAFAFRQAGLALGNGLSRLFSLYGHMPVFVTGPGTRFFDLLKASIHDGMVQTNAIRIGGVPQITIVPDEQTLVFEGHMGLALSRLDGDIVMSGMAAPQISQAPLAR</sequence>
<dbReference type="InterPro" id="IPR000600">
    <property type="entry name" value="ROK"/>
</dbReference>
<dbReference type="SUPFAM" id="SSF53067">
    <property type="entry name" value="Actin-like ATPase domain"/>
    <property type="match status" value="1"/>
</dbReference>
<dbReference type="EMBL" id="FMUE01000001">
    <property type="protein sequence ID" value="SCX06809.1"/>
    <property type="molecule type" value="Genomic_DNA"/>
</dbReference>
<dbReference type="Gene3D" id="1.10.10.10">
    <property type="entry name" value="Winged helix-like DNA-binding domain superfamily/Winged helix DNA-binding domain"/>
    <property type="match status" value="1"/>
</dbReference>
<dbReference type="SUPFAM" id="SSF46785">
    <property type="entry name" value="Winged helix' DNA-binding domain"/>
    <property type="match status" value="1"/>
</dbReference>
<dbReference type="GO" id="GO:0003700">
    <property type="term" value="F:DNA-binding transcription factor activity"/>
    <property type="evidence" value="ECO:0007669"/>
    <property type="project" value="InterPro"/>
</dbReference>
<dbReference type="InterPro" id="IPR043129">
    <property type="entry name" value="ATPase_NBD"/>
</dbReference>
<dbReference type="Proteomes" id="UP000187891">
    <property type="component" value="Unassembled WGS sequence"/>
</dbReference>
<dbReference type="AlphaFoldDB" id="A0A1R3TKF7"/>
<feature type="domain" description="HTH marR-type" evidence="1">
    <location>
        <begin position="14"/>
        <end position="61"/>
    </location>
</feature>
<dbReference type="InterPro" id="IPR036390">
    <property type="entry name" value="WH_DNA-bd_sf"/>
</dbReference>
<evidence type="ECO:0000313" key="3">
    <source>
        <dbReference type="Proteomes" id="UP000187891"/>
    </source>
</evidence>
<gene>
    <name evidence="2" type="primary">nagC_1</name>
    <name evidence="2" type="ORF">DSM25559_0654</name>
</gene>
<evidence type="ECO:0000313" key="2">
    <source>
        <dbReference type="EMBL" id="SCX06809.1"/>
    </source>
</evidence>
<dbReference type="STRING" id="1907666.DSM25559_0654"/>
<evidence type="ECO:0000259" key="1">
    <source>
        <dbReference type="Pfam" id="PF01047"/>
    </source>
</evidence>
<reference evidence="3" key="1">
    <citation type="submission" date="2016-10" db="EMBL/GenBank/DDBJ databases">
        <authorList>
            <person name="Wibberg D."/>
        </authorList>
    </citation>
    <scope>NUCLEOTIDE SEQUENCE [LARGE SCALE GENOMIC DNA]</scope>
</reference>
<proteinExistence type="predicted"/>
<dbReference type="InterPro" id="IPR036388">
    <property type="entry name" value="WH-like_DNA-bd_sf"/>
</dbReference>
<dbReference type="InterPro" id="IPR000835">
    <property type="entry name" value="HTH_MarR-typ"/>
</dbReference>